<name>A0A1R3G8E8_9ROSI</name>
<comment type="caution">
    <text evidence="2">The sequence shown here is derived from an EMBL/GenBank/DDBJ whole genome shotgun (WGS) entry which is preliminary data.</text>
</comment>
<dbReference type="PRINTS" id="PR00625">
    <property type="entry name" value="JDOMAIN"/>
</dbReference>
<dbReference type="Gene3D" id="1.10.287.110">
    <property type="entry name" value="DnaJ domain"/>
    <property type="match status" value="1"/>
</dbReference>
<dbReference type="SUPFAM" id="SSF46565">
    <property type="entry name" value="Chaperone J-domain"/>
    <property type="match status" value="1"/>
</dbReference>
<evidence type="ECO:0000313" key="2">
    <source>
        <dbReference type="EMBL" id="OMO54362.1"/>
    </source>
</evidence>
<sequence length="225" mass="25124">MIRDYGQAASDLQRLISILEKQSNTKSQSGSLDNTKELRQAQRQLSSMLEEAKRGIPLDLYLILGVKPSDSASDVKKAYRKAALRHHPDKAGQFLARSESGDEGRLWKEIAEEVHKDADRLFKMIGEAYAVLSDTAKHIPPIMLLSGLQLQSTTGGQSMILKRKSEKLPRKAKAAHMKDHGMSMDILMRGVQTDDIGGRIGRPIKIFILDGRRPREGFTLKSFCP</sequence>
<dbReference type="Proteomes" id="UP000187203">
    <property type="component" value="Unassembled WGS sequence"/>
</dbReference>
<dbReference type="EMBL" id="AWUE01023272">
    <property type="protein sequence ID" value="OMO54362.1"/>
    <property type="molecule type" value="Genomic_DNA"/>
</dbReference>
<dbReference type="Pfam" id="PF00226">
    <property type="entry name" value="DnaJ"/>
    <property type="match status" value="1"/>
</dbReference>
<dbReference type="SMART" id="SM00271">
    <property type="entry name" value="DnaJ"/>
    <property type="match status" value="1"/>
</dbReference>
<keyword evidence="3" id="KW-1185">Reference proteome</keyword>
<gene>
    <name evidence="2" type="ORF">COLO4_36515</name>
</gene>
<dbReference type="AlphaFoldDB" id="A0A1R3G8E8"/>
<evidence type="ECO:0000259" key="1">
    <source>
        <dbReference type="PROSITE" id="PS50076"/>
    </source>
</evidence>
<dbReference type="STRING" id="93759.A0A1R3G8E8"/>
<dbReference type="InterPro" id="IPR036869">
    <property type="entry name" value="J_dom_sf"/>
</dbReference>
<accession>A0A1R3G8E8</accession>
<feature type="domain" description="J" evidence="1">
    <location>
        <begin position="59"/>
        <end position="137"/>
    </location>
</feature>
<dbReference type="InterPro" id="IPR001623">
    <property type="entry name" value="DnaJ_domain"/>
</dbReference>
<dbReference type="OrthoDB" id="10250354at2759"/>
<reference evidence="3" key="1">
    <citation type="submission" date="2013-09" db="EMBL/GenBank/DDBJ databases">
        <title>Corchorus olitorius genome sequencing.</title>
        <authorList>
            <person name="Alam M."/>
            <person name="Haque M.S."/>
            <person name="Islam M.S."/>
            <person name="Emdad E.M."/>
            <person name="Islam M.M."/>
            <person name="Ahmed B."/>
            <person name="Halim A."/>
            <person name="Hossen Q.M.M."/>
            <person name="Hossain M.Z."/>
            <person name="Ahmed R."/>
            <person name="Khan M.M."/>
            <person name="Islam R."/>
            <person name="Rashid M.M."/>
            <person name="Khan S.A."/>
            <person name="Rahman M.S."/>
            <person name="Alam M."/>
            <person name="Yahiya A.S."/>
            <person name="Khan M.S."/>
            <person name="Azam M.S."/>
            <person name="Haque T."/>
            <person name="Lashkar M.Z.H."/>
            <person name="Akhand A.I."/>
            <person name="Morshed G."/>
            <person name="Roy S."/>
            <person name="Uddin K.S."/>
            <person name="Rabeya T."/>
            <person name="Hossain A.S."/>
            <person name="Chowdhury A."/>
            <person name="Snigdha A.R."/>
            <person name="Mortoza M.S."/>
            <person name="Matin S.A."/>
            <person name="Hoque S.M.E."/>
            <person name="Islam M.K."/>
            <person name="Roy D.K."/>
            <person name="Haider R."/>
            <person name="Moosa M.M."/>
            <person name="Elias S.M."/>
            <person name="Hasan A.M."/>
            <person name="Jahan S."/>
            <person name="Shafiuddin M."/>
            <person name="Mahmood N."/>
            <person name="Shommy N.S."/>
        </authorList>
    </citation>
    <scope>NUCLEOTIDE SEQUENCE [LARGE SCALE GENOMIC DNA]</scope>
    <source>
        <strain evidence="3">cv. O-4</strain>
    </source>
</reference>
<protein>
    <recommendedName>
        <fullName evidence="1">J domain-containing protein</fullName>
    </recommendedName>
</protein>
<dbReference type="CDD" id="cd06257">
    <property type="entry name" value="DnaJ"/>
    <property type="match status" value="1"/>
</dbReference>
<organism evidence="2 3">
    <name type="scientific">Corchorus olitorius</name>
    <dbReference type="NCBI Taxonomy" id="93759"/>
    <lineage>
        <taxon>Eukaryota</taxon>
        <taxon>Viridiplantae</taxon>
        <taxon>Streptophyta</taxon>
        <taxon>Embryophyta</taxon>
        <taxon>Tracheophyta</taxon>
        <taxon>Spermatophyta</taxon>
        <taxon>Magnoliopsida</taxon>
        <taxon>eudicotyledons</taxon>
        <taxon>Gunneridae</taxon>
        <taxon>Pentapetalae</taxon>
        <taxon>rosids</taxon>
        <taxon>malvids</taxon>
        <taxon>Malvales</taxon>
        <taxon>Malvaceae</taxon>
        <taxon>Grewioideae</taxon>
        <taxon>Apeibeae</taxon>
        <taxon>Corchorus</taxon>
    </lineage>
</organism>
<proteinExistence type="predicted"/>
<dbReference type="PROSITE" id="PS50076">
    <property type="entry name" value="DNAJ_2"/>
    <property type="match status" value="1"/>
</dbReference>
<dbReference type="PANTHER" id="PTHR45181:SF8">
    <property type="entry name" value="HEAT SHOCK PROTEIN DNAJ WITH TETRATRICOPEPTIDE REPEAT-CONTAINING PROTEIN"/>
    <property type="match status" value="1"/>
</dbReference>
<evidence type="ECO:0000313" key="3">
    <source>
        <dbReference type="Proteomes" id="UP000187203"/>
    </source>
</evidence>
<dbReference type="PANTHER" id="PTHR45181">
    <property type="entry name" value="HEAT SHOCK PROTEIN DNAJ WITH TETRATRICOPEPTIDE REPEAT-CONTAINING PROTEIN"/>
    <property type="match status" value="1"/>
</dbReference>